<dbReference type="InterPro" id="IPR036388">
    <property type="entry name" value="WH-like_DNA-bd_sf"/>
</dbReference>
<protein>
    <submittedName>
        <fullName evidence="2">Sugar-specific transcriptional regulator TrmB</fullName>
    </submittedName>
</protein>
<dbReference type="EMBL" id="JACCCC010000001">
    <property type="protein sequence ID" value="NYE47992.1"/>
    <property type="molecule type" value="Genomic_DNA"/>
</dbReference>
<proteinExistence type="predicted"/>
<dbReference type="SUPFAM" id="SSF46785">
    <property type="entry name" value="Winged helix' DNA-binding domain"/>
    <property type="match status" value="1"/>
</dbReference>
<name>A0A852TYC7_9ACTN</name>
<gene>
    <name evidence="2" type="ORF">HDA32_003112</name>
</gene>
<comment type="caution">
    <text evidence="2">The sequence shown here is derived from an EMBL/GenBank/DDBJ whole genome shotgun (WGS) entry which is preliminary data.</text>
</comment>
<evidence type="ECO:0000313" key="2">
    <source>
        <dbReference type="EMBL" id="NYE47992.1"/>
    </source>
</evidence>
<dbReference type="InterPro" id="IPR002831">
    <property type="entry name" value="Tscrpt_reg_TrmB_N"/>
</dbReference>
<evidence type="ECO:0000313" key="3">
    <source>
        <dbReference type="Proteomes" id="UP000589036"/>
    </source>
</evidence>
<evidence type="ECO:0000259" key="1">
    <source>
        <dbReference type="Pfam" id="PF01978"/>
    </source>
</evidence>
<organism evidence="2 3">
    <name type="scientific">Spinactinospora alkalitolerans</name>
    <dbReference type="NCBI Taxonomy" id="687207"/>
    <lineage>
        <taxon>Bacteria</taxon>
        <taxon>Bacillati</taxon>
        <taxon>Actinomycetota</taxon>
        <taxon>Actinomycetes</taxon>
        <taxon>Streptosporangiales</taxon>
        <taxon>Nocardiopsidaceae</taxon>
        <taxon>Spinactinospora</taxon>
    </lineage>
</organism>
<dbReference type="PANTHER" id="PTHR34293:SF1">
    <property type="entry name" value="HTH-TYPE TRANSCRIPTIONAL REGULATOR TRMBL2"/>
    <property type="match status" value="1"/>
</dbReference>
<keyword evidence="3" id="KW-1185">Reference proteome</keyword>
<dbReference type="InterPro" id="IPR036390">
    <property type="entry name" value="WH_DNA-bd_sf"/>
</dbReference>
<feature type="domain" description="Transcription regulator TrmB N-terminal" evidence="1">
    <location>
        <begin position="5"/>
        <end position="60"/>
    </location>
</feature>
<reference evidence="2 3" key="1">
    <citation type="submission" date="2020-07" db="EMBL/GenBank/DDBJ databases">
        <title>Sequencing the genomes of 1000 actinobacteria strains.</title>
        <authorList>
            <person name="Klenk H.-P."/>
        </authorList>
    </citation>
    <scope>NUCLEOTIDE SEQUENCE [LARGE SCALE GENOMIC DNA]</scope>
    <source>
        <strain evidence="2 3">CXB654</strain>
    </source>
</reference>
<dbReference type="RefSeq" id="WP_179643856.1">
    <property type="nucleotide sequence ID" value="NZ_BAAAYY010000003.1"/>
</dbReference>
<dbReference type="Pfam" id="PF01978">
    <property type="entry name" value="TrmB"/>
    <property type="match status" value="1"/>
</dbReference>
<dbReference type="AlphaFoldDB" id="A0A852TYC7"/>
<sequence length="255" mass="28844">MLEELEQIGLDPKEARFYLAVLNLDRPTVAEAAQSADLTRTNGYDIAKRLARRGFITVTETGDRAGGGRRTRTVLTANDPQVLLDEWQQRKRALDALMPRLQAMRAKSSAHPRARYLEGASGIRRALFETLDWSNPLLGILSMRDLFTVPGHRAMEEYIAGRRERGLWLKVVRSPEKDLADDWHSSAVDLRETRFAPPGMVFTMTMIIGERTVAALSSRGENFAMMIESQEYADTQRNLFEVLWHTSQPDQPAGE</sequence>
<dbReference type="Proteomes" id="UP000589036">
    <property type="component" value="Unassembled WGS sequence"/>
</dbReference>
<dbReference type="InterPro" id="IPR051797">
    <property type="entry name" value="TrmB-like"/>
</dbReference>
<dbReference type="Gene3D" id="1.10.10.10">
    <property type="entry name" value="Winged helix-like DNA-binding domain superfamily/Winged helix DNA-binding domain"/>
    <property type="match status" value="1"/>
</dbReference>
<accession>A0A852TYC7</accession>
<dbReference type="PANTHER" id="PTHR34293">
    <property type="entry name" value="HTH-TYPE TRANSCRIPTIONAL REGULATOR TRMBL2"/>
    <property type="match status" value="1"/>
</dbReference>